<gene>
    <name evidence="4" type="ORF">CUMW_271690</name>
</gene>
<organism evidence="4 5">
    <name type="scientific">Citrus unshiu</name>
    <name type="common">Satsuma mandarin</name>
    <name type="synonym">Citrus nobilis var. unshiu</name>
    <dbReference type="NCBI Taxonomy" id="55188"/>
    <lineage>
        <taxon>Eukaryota</taxon>
        <taxon>Viridiplantae</taxon>
        <taxon>Streptophyta</taxon>
        <taxon>Embryophyta</taxon>
        <taxon>Tracheophyta</taxon>
        <taxon>Spermatophyta</taxon>
        <taxon>Magnoliopsida</taxon>
        <taxon>eudicotyledons</taxon>
        <taxon>Gunneridae</taxon>
        <taxon>Pentapetalae</taxon>
        <taxon>rosids</taxon>
        <taxon>malvids</taxon>
        <taxon>Sapindales</taxon>
        <taxon>Rutaceae</taxon>
        <taxon>Aurantioideae</taxon>
        <taxon>Citrus</taxon>
    </lineage>
</organism>
<evidence type="ECO:0000313" key="5">
    <source>
        <dbReference type="Proteomes" id="UP000236630"/>
    </source>
</evidence>
<sequence>QNDELNCGLLTCDTFCRCSFGDVTNNDACYEKALEVSNDKSARAKRSLARSAYNIGEYETSKILWEAAMALNSLYPDGWFALGAAALKARDVEKALDGFTRAVQLDPDNGEAWNNIACLHMIKKKSKEAFIAFKEALKFKRNSWQLWENYSHVALDVGNIGQALEAVQMVLNMTNNKRIDTELLERIGSDLWKERDRFKRFSHASLELCKVYMEICSSSGSCRELFAAEMHLKNVLKQAEGFSDMEEFRDLQAWLDEVKKKLKSGPVAT</sequence>
<dbReference type="InterPro" id="IPR011990">
    <property type="entry name" value="TPR-like_helical_dom_sf"/>
</dbReference>
<evidence type="ECO:0000256" key="3">
    <source>
        <dbReference type="PROSITE-ProRule" id="PRU00339"/>
    </source>
</evidence>
<dbReference type="SMART" id="SM00028">
    <property type="entry name" value="TPR"/>
    <property type="match status" value="3"/>
</dbReference>
<feature type="repeat" description="TPR" evidence="3">
    <location>
        <begin position="76"/>
        <end position="109"/>
    </location>
</feature>
<protein>
    <submittedName>
        <fullName evidence="4">Uncharacterized protein</fullName>
    </submittedName>
</protein>
<dbReference type="InterPro" id="IPR044244">
    <property type="entry name" value="TTC27/Emw1"/>
</dbReference>
<evidence type="ECO:0000256" key="2">
    <source>
        <dbReference type="ARBA" id="ARBA00022803"/>
    </source>
</evidence>
<keyword evidence="5" id="KW-1185">Reference proteome</keyword>
<evidence type="ECO:0000313" key="4">
    <source>
        <dbReference type="EMBL" id="GAY69404.1"/>
    </source>
</evidence>
<dbReference type="SUPFAM" id="SSF48452">
    <property type="entry name" value="TPR-like"/>
    <property type="match status" value="1"/>
</dbReference>
<evidence type="ECO:0000256" key="1">
    <source>
        <dbReference type="ARBA" id="ARBA00022737"/>
    </source>
</evidence>
<dbReference type="EMBL" id="BDQV01001218">
    <property type="protein sequence ID" value="GAY69404.1"/>
    <property type="molecule type" value="Genomic_DNA"/>
</dbReference>
<dbReference type="InterPro" id="IPR019734">
    <property type="entry name" value="TPR_rpt"/>
</dbReference>
<dbReference type="Gene3D" id="1.25.40.10">
    <property type="entry name" value="Tetratricopeptide repeat domain"/>
    <property type="match status" value="1"/>
</dbReference>
<dbReference type="PROSITE" id="PS50005">
    <property type="entry name" value="TPR"/>
    <property type="match status" value="1"/>
</dbReference>
<comment type="caution">
    <text evidence="4">The sequence shown here is derived from an EMBL/GenBank/DDBJ whole genome shotgun (WGS) entry which is preliminary data.</text>
</comment>
<name>A0A2H5QXR0_CITUN</name>
<accession>A0A2H5QXR0</accession>
<proteinExistence type="predicted"/>
<dbReference type="PROSITE" id="PS50293">
    <property type="entry name" value="TPR_REGION"/>
    <property type="match status" value="1"/>
</dbReference>
<dbReference type="AlphaFoldDB" id="A0A2H5QXR0"/>
<dbReference type="Pfam" id="PF07719">
    <property type="entry name" value="TPR_2"/>
    <property type="match status" value="1"/>
</dbReference>
<reference evidence="4 5" key="1">
    <citation type="journal article" date="2017" name="Front. Genet.">
        <title>Draft sequencing of the heterozygous diploid genome of Satsuma (Citrus unshiu Marc.) using a hybrid assembly approach.</title>
        <authorList>
            <person name="Shimizu T."/>
            <person name="Tanizawa Y."/>
            <person name="Mochizuki T."/>
            <person name="Nagasaki H."/>
            <person name="Yoshioka T."/>
            <person name="Toyoda A."/>
            <person name="Fujiyama A."/>
            <person name="Kaminuma E."/>
            <person name="Nakamura Y."/>
        </authorList>
    </citation>
    <scope>NUCLEOTIDE SEQUENCE [LARGE SCALE GENOMIC DNA]</scope>
    <source>
        <strain evidence="5">cv. Miyagawa wase</strain>
    </source>
</reference>
<keyword evidence="1" id="KW-0677">Repeat</keyword>
<feature type="non-terminal residue" evidence="4">
    <location>
        <position position="1"/>
    </location>
</feature>
<dbReference type="Pfam" id="PF13181">
    <property type="entry name" value="TPR_8"/>
    <property type="match status" value="1"/>
</dbReference>
<dbReference type="InterPro" id="IPR013105">
    <property type="entry name" value="TPR_2"/>
</dbReference>
<dbReference type="PANTHER" id="PTHR16193">
    <property type="entry name" value="TETRATRICOPEPTIDE REPEAT PROTEIN 27"/>
    <property type="match status" value="1"/>
</dbReference>
<dbReference type="Proteomes" id="UP000236630">
    <property type="component" value="Unassembled WGS sequence"/>
</dbReference>
<dbReference type="PANTHER" id="PTHR16193:SF0">
    <property type="entry name" value="TETRATRICOPEPTIDE REPEAT PROTEIN 27"/>
    <property type="match status" value="1"/>
</dbReference>
<keyword evidence="2 3" id="KW-0802">TPR repeat</keyword>